<evidence type="ECO:0000313" key="3">
    <source>
        <dbReference type="Proteomes" id="UP000325081"/>
    </source>
</evidence>
<dbReference type="EMBL" id="BKCP01004961">
    <property type="protein sequence ID" value="GER35255.1"/>
    <property type="molecule type" value="Genomic_DNA"/>
</dbReference>
<comment type="caution">
    <text evidence="2">The sequence shown here is derived from an EMBL/GenBank/DDBJ whole genome shotgun (WGS) entry which is preliminary data.</text>
</comment>
<evidence type="ECO:0000256" key="1">
    <source>
        <dbReference type="SAM" id="MobiDB-lite"/>
    </source>
</evidence>
<protein>
    <submittedName>
        <fullName evidence="2">Multidrug resistance-associated protein 1</fullName>
    </submittedName>
</protein>
<feature type="region of interest" description="Disordered" evidence="1">
    <location>
        <begin position="13"/>
        <end position="49"/>
    </location>
</feature>
<organism evidence="2 3">
    <name type="scientific">Striga asiatica</name>
    <name type="common">Asiatic witchweed</name>
    <name type="synonym">Buchnera asiatica</name>
    <dbReference type="NCBI Taxonomy" id="4170"/>
    <lineage>
        <taxon>Eukaryota</taxon>
        <taxon>Viridiplantae</taxon>
        <taxon>Streptophyta</taxon>
        <taxon>Embryophyta</taxon>
        <taxon>Tracheophyta</taxon>
        <taxon>Spermatophyta</taxon>
        <taxon>Magnoliopsida</taxon>
        <taxon>eudicotyledons</taxon>
        <taxon>Gunneridae</taxon>
        <taxon>Pentapetalae</taxon>
        <taxon>asterids</taxon>
        <taxon>lamiids</taxon>
        <taxon>Lamiales</taxon>
        <taxon>Orobanchaceae</taxon>
        <taxon>Buchnereae</taxon>
        <taxon>Striga</taxon>
    </lineage>
</organism>
<dbReference type="Proteomes" id="UP000325081">
    <property type="component" value="Unassembled WGS sequence"/>
</dbReference>
<name>A0A5A7PQP1_STRAF</name>
<gene>
    <name evidence="2" type="ORF">STAS_11524</name>
</gene>
<dbReference type="AlphaFoldDB" id="A0A5A7PQP1"/>
<proteinExistence type="predicted"/>
<evidence type="ECO:0000313" key="2">
    <source>
        <dbReference type="EMBL" id="GER35255.1"/>
    </source>
</evidence>
<accession>A0A5A7PQP1</accession>
<reference evidence="3" key="1">
    <citation type="journal article" date="2019" name="Curr. Biol.">
        <title>Genome Sequence of Striga asiatica Provides Insight into the Evolution of Plant Parasitism.</title>
        <authorList>
            <person name="Yoshida S."/>
            <person name="Kim S."/>
            <person name="Wafula E.K."/>
            <person name="Tanskanen J."/>
            <person name="Kim Y.M."/>
            <person name="Honaas L."/>
            <person name="Yang Z."/>
            <person name="Spallek T."/>
            <person name="Conn C.E."/>
            <person name="Ichihashi Y."/>
            <person name="Cheong K."/>
            <person name="Cui S."/>
            <person name="Der J.P."/>
            <person name="Gundlach H."/>
            <person name="Jiao Y."/>
            <person name="Hori C."/>
            <person name="Ishida J.K."/>
            <person name="Kasahara H."/>
            <person name="Kiba T."/>
            <person name="Kim M.S."/>
            <person name="Koo N."/>
            <person name="Laohavisit A."/>
            <person name="Lee Y.H."/>
            <person name="Lumba S."/>
            <person name="McCourt P."/>
            <person name="Mortimer J.C."/>
            <person name="Mutuku J.M."/>
            <person name="Nomura T."/>
            <person name="Sasaki-Sekimoto Y."/>
            <person name="Seto Y."/>
            <person name="Wang Y."/>
            <person name="Wakatake T."/>
            <person name="Sakakibara H."/>
            <person name="Demura T."/>
            <person name="Yamaguchi S."/>
            <person name="Yoneyama K."/>
            <person name="Manabe R.I."/>
            <person name="Nelson D.C."/>
            <person name="Schulman A.H."/>
            <person name="Timko M.P."/>
            <person name="dePamphilis C.W."/>
            <person name="Choi D."/>
            <person name="Shirasu K."/>
        </authorList>
    </citation>
    <scope>NUCLEOTIDE SEQUENCE [LARGE SCALE GENOMIC DNA]</scope>
    <source>
        <strain evidence="3">cv. UVA1</strain>
    </source>
</reference>
<dbReference type="OrthoDB" id="6500128at2759"/>
<sequence>MLLNVRHTLKLGRRSPRFGRLDPAPPHRRRDAEGGDTPETTPEMSGEMKLTGCYTGIRVNRIPEIQESLLVEEDSDSLKITPYNEAGLFNLITLSWLNPYIPYI</sequence>
<keyword evidence="3" id="KW-1185">Reference proteome</keyword>